<dbReference type="EMBL" id="AWWV01010041">
    <property type="protein sequence ID" value="OMO82200.1"/>
    <property type="molecule type" value="Genomic_DNA"/>
</dbReference>
<organism evidence="1 2">
    <name type="scientific">Corchorus capsularis</name>
    <name type="common">Jute</name>
    <dbReference type="NCBI Taxonomy" id="210143"/>
    <lineage>
        <taxon>Eukaryota</taxon>
        <taxon>Viridiplantae</taxon>
        <taxon>Streptophyta</taxon>
        <taxon>Embryophyta</taxon>
        <taxon>Tracheophyta</taxon>
        <taxon>Spermatophyta</taxon>
        <taxon>Magnoliopsida</taxon>
        <taxon>eudicotyledons</taxon>
        <taxon>Gunneridae</taxon>
        <taxon>Pentapetalae</taxon>
        <taxon>rosids</taxon>
        <taxon>malvids</taxon>
        <taxon>Malvales</taxon>
        <taxon>Malvaceae</taxon>
        <taxon>Grewioideae</taxon>
        <taxon>Apeibeae</taxon>
        <taxon>Corchorus</taxon>
    </lineage>
</organism>
<protein>
    <submittedName>
        <fullName evidence="1">Uncharacterized protein</fullName>
    </submittedName>
</protein>
<keyword evidence="2" id="KW-1185">Reference proteome</keyword>
<gene>
    <name evidence="1" type="ORF">CCACVL1_12034</name>
</gene>
<evidence type="ECO:0000313" key="2">
    <source>
        <dbReference type="Proteomes" id="UP000188268"/>
    </source>
</evidence>
<dbReference type="Gramene" id="OMO82200">
    <property type="protein sequence ID" value="OMO82200"/>
    <property type="gene ID" value="CCACVL1_12034"/>
</dbReference>
<reference evidence="1 2" key="1">
    <citation type="submission" date="2013-09" db="EMBL/GenBank/DDBJ databases">
        <title>Corchorus capsularis genome sequencing.</title>
        <authorList>
            <person name="Alam M."/>
            <person name="Haque M.S."/>
            <person name="Islam M.S."/>
            <person name="Emdad E.M."/>
            <person name="Islam M.M."/>
            <person name="Ahmed B."/>
            <person name="Halim A."/>
            <person name="Hossen Q.M.M."/>
            <person name="Hossain M.Z."/>
            <person name="Ahmed R."/>
            <person name="Khan M.M."/>
            <person name="Islam R."/>
            <person name="Rashid M.M."/>
            <person name="Khan S.A."/>
            <person name="Rahman M.S."/>
            <person name="Alam M."/>
        </authorList>
    </citation>
    <scope>NUCLEOTIDE SEQUENCE [LARGE SCALE GENOMIC DNA]</scope>
    <source>
        <strain evidence="2">cv. CVL-1</strain>
        <tissue evidence="1">Whole seedling</tissue>
    </source>
</reference>
<comment type="caution">
    <text evidence="1">The sequence shown here is derived from an EMBL/GenBank/DDBJ whole genome shotgun (WGS) entry which is preliminary data.</text>
</comment>
<dbReference type="PANTHER" id="PTHR35021:SF8">
    <property type="entry name" value="FIBER PROTEIN FB17"/>
    <property type="match status" value="1"/>
</dbReference>
<dbReference type="Proteomes" id="UP000188268">
    <property type="component" value="Unassembled WGS sequence"/>
</dbReference>
<proteinExistence type="predicted"/>
<accession>A0A1R3II20</accession>
<name>A0A1R3II20_COCAP</name>
<dbReference type="OrthoDB" id="997798at2759"/>
<evidence type="ECO:0000313" key="1">
    <source>
        <dbReference type="EMBL" id="OMO82200.1"/>
    </source>
</evidence>
<dbReference type="AlphaFoldDB" id="A0A1R3II20"/>
<sequence>MGIRVSHLFLPRETAISVLTADHEGQGSHQTPTSEKGHTDLLELEKKLFSIVKKVKFSHFDGLEEALLETVRGDIPKYLKDIARKIQAACGITETRNVHHNILMLVYAAVYEMEQCKGVELLNWDRLSKWVATCNQAKDAGFQVKFVEEHLKKILYAFHGFGLKMSGGDPKKRVWELEVELEMMRECLSAEESFKGKPLSHGLFSQ</sequence>
<dbReference type="PANTHER" id="PTHR35021">
    <property type="match status" value="1"/>
</dbReference>